<protein>
    <submittedName>
        <fullName evidence="3">Uncharacterized protein</fullName>
    </submittedName>
</protein>
<evidence type="ECO:0000256" key="2">
    <source>
        <dbReference type="SAM" id="MobiDB-lite"/>
    </source>
</evidence>
<name>R7SY22_DICSQ</name>
<feature type="coiled-coil region" evidence="1">
    <location>
        <begin position="75"/>
        <end position="102"/>
    </location>
</feature>
<gene>
    <name evidence="3" type="ORF">DICSQDRAFT_171056</name>
</gene>
<proteinExistence type="predicted"/>
<feature type="compositionally biased region" description="Basic and acidic residues" evidence="2">
    <location>
        <begin position="1249"/>
        <end position="1260"/>
    </location>
</feature>
<feature type="compositionally biased region" description="Acidic residues" evidence="2">
    <location>
        <begin position="1095"/>
        <end position="1134"/>
    </location>
</feature>
<feature type="compositionally biased region" description="Pro residues" evidence="2">
    <location>
        <begin position="1928"/>
        <end position="1945"/>
    </location>
</feature>
<feature type="compositionally biased region" description="Basic and acidic residues" evidence="2">
    <location>
        <begin position="1886"/>
        <end position="1896"/>
    </location>
</feature>
<feature type="compositionally biased region" description="Acidic residues" evidence="2">
    <location>
        <begin position="1066"/>
        <end position="1075"/>
    </location>
</feature>
<organism evidence="3 4">
    <name type="scientific">Dichomitus squalens (strain LYAD-421)</name>
    <name type="common">Western red white-rot fungus</name>
    <dbReference type="NCBI Taxonomy" id="732165"/>
    <lineage>
        <taxon>Eukaryota</taxon>
        <taxon>Fungi</taxon>
        <taxon>Dikarya</taxon>
        <taxon>Basidiomycota</taxon>
        <taxon>Agaricomycotina</taxon>
        <taxon>Agaricomycetes</taxon>
        <taxon>Polyporales</taxon>
        <taxon>Polyporaceae</taxon>
        <taxon>Dichomitus</taxon>
    </lineage>
</organism>
<dbReference type="EMBL" id="JH719415">
    <property type="protein sequence ID" value="EJF60615.1"/>
    <property type="molecule type" value="Genomic_DNA"/>
</dbReference>
<feature type="compositionally biased region" description="Acidic residues" evidence="2">
    <location>
        <begin position="972"/>
        <end position="983"/>
    </location>
</feature>
<feature type="compositionally biased region" description="Polar residues" evidence="2">
    <location>
        <begin position="433"/>
        <end position="442"/>
    </location>
</feature>
<feature type="region of interest" description="Disordered" evidence="2">
    <location>
        <begin position="1832"/>
        <end position="1856"/>
    </location>
</feature>
<feature type="compositionally biased region" description="Acidic residues" evidence="2">
    <location>
        <begin position="1684"/>
        <end position="1694"/>
    </location>
</feature>
<evidence type="ECO:0000256" key="1">
    <source>
        <dbReference type="SAM" id="Coils"/>
    </source>
</evidence>
<feature type="region of interest" description="Disordered" evidence="2">
    <location>
        <begin position="412"/>
        <end position="534"/>
    </location>
</feature>
<feature type="compositionally biased region" description="Low complexity" evidence="2">
    <location>
        <begin position="1144"/>
        <end position="1161"/>
    </location>
</feature>
<feature type="region of interest" description="Disordered" evidence="2">
    <location>
        <begin position="252"/>
        <end position="272"/>
    </location>
</feature>
<evidence type="ECO:0000313" key="3">
    <source>
        <dbReference type="EMBL" id="EJF60615.1"/>
    </source>
</evidence>
<feature type="compositionally biased region" description="Low complexity" evidence="2">
    <location>
        <begin position="1272"/>
        <end position="1290"/>
    </location>
</feature>
<dbReference type="GeneID" id="18839262"/>
<feature type="compositionally biased region" description="Polar residues" evidence="2">
    <location>
        <begin position="1507"/>
        <end position="1524"/>
    </location>
</feature>
<feature type="compositionally biased region" description="Basic residues" evidence="2">
    <location>
        <begin position="1897"/>
        <end position="1906"/>
    </location>
</feature>
<feature type="region of interest" description="Disordered" evidence="2">
    <location>
        <begin position="890"/>
        <end position="909"/>
    </location>
</feature>
<feature type="region of interest" description="Disordered" evidence="2">
    <location>
        <begin position="1395"/>
        <end position="1472"/>
    </location>
</feature>
<feature type="compositionally biased region" description="Pro residues" evidence="2">
    <location>
        <begin position="212"/>
        <end position="228"/>
    </location>
</feature>
<feature type="region of interest" description="Disordered" evidence="2">
    <location>
        <begin position="155"/>
        <end position="194"/>
    </location>
</feature>
<feature type="region of interest" description="Disordered" evidence="2">
    <location>
        <begin position="208"/>
        <end position="228"/>
    </location>
</feature>
<feature type="compositionally biased region" description="Polar residues" evidence="2">
    <location>
        <begin position="518"/>
        <end position="532"/>
    </location>
</feature>
<sequence length="2083" mass="224736">MDRTLHDSSFPTTTPYEDADATQADVESDASERVQNTAYGQVRVSGRSIKLKRNGVAIPKFEEQEFISATASTLSDEEAAEREAVRQQLEDLEQMILRFELAAQPWKARKSKSNRRKSIVRSIRKEANSAPSFMADRDDDLDDLAAAFGSTSLLHESTDLPADPSPSSVRRTEKLGHRATPYPTLQTGRSRVKKSVKTVRFERVLPIHSPSPLRPLPPARRPNSPPLPSQYDLYPYIPSPPLIGSEHQRVPEAYEPYNPPPTSHPSAPSVPLLEHDDSSLVPTRPNSPAPIEIAILPYEGMTSYLAMDTGSVIKRLGTEQVEVSSHRRVSKLHRRVYRPNLGCYEENLDTDDEDEASTEAEDNGTEDIVRPVDAQGFVVVADEPTPEQRAAAESFLDDLESEMAARSPHLLLENGFDRKPPQSDSRDALQLHDTPTASTPALSSGYHRDSSPEESPYPWTPPVPPEAESSNLEAESSKHPDYEAIFGGLDDEDEEDYRLNSGCSKGKGQDDVDGAAPSTENAGATSRRSSTPPARALSETFVDSETPAQPSLPPSSSIAAVVAQDEQLYQMAWPTATPQTPQFHSAFASSPPTFMASASFKPPPVSSWSPAPVFAPSISAWTSASPSTTSISSWASAPSWSSAPPLPSTSSWSASSSSSFCQPFVANPISIPQCIAVPQLASHTDNVIQSHDVDMDTAASSDMRVDIKVPHLGRHDRRRRRPYGHQRAAMRLLQIAAIEPRLKIRAPPLRRFLRSLTAIQPRHVKVCAHICAELGVQSVREAISKLRRHDVSINASPGGRLLLDVQRRQRRAHRAAQHMVQRVRLQARRRRHIAEPPSLHASEAMTIDPSPGRIPMEDIEMDGNGWTVSPAFDSQVDCDMSAIVIQVTAPSPPPTPVEEEQPLAKDSVNPPQSSLFFDVPTSTSAQTPSASMKQSIVMKYNKSIAVSPTSENDLEPVAAPAEPAVINNPPLDEAEETDDETEWEPVAIPDTNDEGVPPSSPLPVEQDAPAKALPEVPAPVVAQAGPERVVASNGFSGPPEGRPKRVGDLNEFTVAQDKDNDQQDAQGEDEDDEDAVSLGKTDDELEIQQYYGDLYNDEDYDEGEDDDYTPEEDEETSEEEGDEEGEEESNEYDESALINPTKRPVAAKPSPAPAPEAVSVEESPHLLVTATPPTVSAASSSSNSGAPTIPTQCSEPSSGSGGPQILPVVADYNGAGSAYNLRLLANAACVSTENRPSGEAAQAARLRRREAQMKQDEARRKLIQSISAQVLTSQSTESASASATRTSGPSQQDLQPPDEDQATKGQRAHSALRNETGPSYRPQTQAPGDDIESFVRNSEPEVAETIVSRPDKGKGKAKDTSDTLVETQTTMSTDSAAQDIARALDPETLIFNLASFSGDSHTQRPSGSGSRQFTTPGSERRSAPSIQQSQPTQETAGRSSSDFPIESSNREQMRPPSDVARSTPPPTSGLYGDVLLAETHDDKEIAAAWDPAEDRPSDVGPQAFPVQKSTLPSPSDAQTSQTARSPFPPSTTDDAHLAEVMAAEMAEALADLEHAFGVDTRDPPSSFLFDEAVWQEILAHTGSAMDEGVSDLIDFGFTTASEPHSVGTLNSGQDLISYCDVPAAAPHDPHFAITAFAGSLDADSLQASDASFPADVSIPMKEDHVWLLDVDANVVIPPTPSGEDSSEEVPEDPGSENAFDDTANTEAALQSRPLELESDVQGGAMVHTQPQCESGAQAETSFSASAYQPAGENSGLFARAHGYCDAEAGRLSPTTTFSEERGEVIRVSDLCSEALVSLPPPESEVSPAAITAAPAADLAVPTASTEVPVKATTTASHAVAPPPDTPPPTRWRRNPHRIANTNDRFARLDELPPFAPCRSLSEHLRRYFPPDDEPRHKPARPRRRFRAPSTTSTSSASESSVTVHPPRSRPPSPPAPPEPAPPAPPTREFKHKKVQTVPTSKSKKSPAKAKKARPPPPPPPPESESSSSASDSEAPPPRRPRARAPADAPHEATSPRKRWIPTYLPQDLREELAAADLAAEREAAREEPEESPEPLLPFEGYSTRRPLLTLAAFGVALLVDLVF</sequence>
<feature type="region of interest" description="Disordered" evidence="2">
    <location>
        <begin position="951"/>
        <end position="1206"/>
    </location>
</feature>
<feature type="compositionally biased region" description="Polar residues" evidence="2">
    <location>
        <begin position="1395"/>
        <end position="1417"/>
    </location>
</feature>
<feature type="compositionally biased region" description="Basic and acidic residues" evidence="2">
    <location>
        <begin position="415"/>
        <end position="430"/>
    </location>
</feature>
<feature type="compositionally biased region" description="Low complexity" evidence="2">
    <location>
        <begin position="1907"/>
        <end position="1920"/>
    </location>
</feature>
<feature type="region of interest" description="Disordered" evidence="2">
    <location>
        <begin position="1491"/>
        <end position="1533"/>
    </location>
</feature>
<feature type="region of interest" description="Disordered" evidence="2">
    <location>
        <begin position="2039"/>
        <end position="2058"/>
    </location>
</feature>
<feature type="region of interest" description="Disordered" evidence="2">
    <location>
        <begin position="345"/>
        <end position="367"/>
    </location>
</feature>
<keyword evidence="1" id="KW-0175">Coiled coil</keyword>
<feature type="region of interest" description="Disordered" evidence="2">
    <location>
        <begin position="1230"/>
        <end position="1380"/>
    </location>
</feature>
<dbReference type="Proteomes" id="UP000053319">
    <property type="component" value="Unassembled WGS sequence"/>
</dbReference>
<evidence type="ECO:0000313" key="4">
    <source>
        <dbReference type="Proteomes" id="UP000053319"/>
    </source>
</evidence>
<dbReference type="HOGENOM" id="CLU_232634_0_0_1"/>
<feature type="compositionally biased region" description="Polar residues" evidence="2">
    <location>
        <begin position="1424"/>
        <end position="1442"/>
    </location>
</feature>
<feature type="compositionally biased region" description="Low complexity" evidence="2">
    <location>
        <begin position="1983"/>
        <end position="1993"/>
    </location>
</feature>
<dbReference type="RefSeq" id="XP_007366754.1">
    <property type="nucleotide sequence ID" value="XM_007366692.1"/>
</dbReference>
<dbReference type="OMA" id="NPHRIAN"/>
<feature type="region of interest" description="Disordered" evidence="2">
    <location>
        <begin position="1886"/>
        <end position="2022"/>
    </location>
</feature>
<feature type="compositionally biased region" description="Low complexity" evidence="2">
    <location>
        <begin position="1169"/>
        <end position="1190"/>
    </location>
</feature>
<feature type="compositionally biased region" description="Pro residues" evidence="2">
    <location>
        <begin position="1840"/>
        <end position="1849"/>
    </location>
</feature>
<feature type="compositionally biased region" description="Low complexity" evidence="2">
    <location>
        <begin position="955"/>
        <end position="970"/>
    </location>
</feature>
<feature type="compositionally biased region" description="Acidic residues" evidence="2">
    <location>
        <begin position="346"/>
        <end position="365"/>
    </location>
</feature>
<feature type="region of interest" description="Disordered" evidence="2">
    <location>
        <begin position="1676"/>
        <end position="1700"/>
    </location>
</feature>
<dbReference type="KEGG" id="dsq:DICSQDRAFT_171056"/>
<accession>R7SY22</accession>
<feature type="compositionally biased region" description="Polar residues" evidence="2">
    <location>
        <begin position="1362"/>
        <end position="1376"/>
    </location>
</feature>
<feature type="compositionally biased region" description="Basic residues" evidence="2">
    <location>
        <begin position="1961"/>
        <end position="1973"/>
    </location>
</feature>
<feature type="compositionally biased region" description="Basic and acidic residues" evidence="2">
    <location>
        <begin position="1349"/>
        <end position="1361"/>
    </location>
</feature>
<feature type="region of interest" description="Disordered" evidence="2">
    <location>
        <begin position="1"/>
        <end position="39"/>
    </location>
</feature>
<reference evidence="3 4" key="1">
    <citation type="journal article" date="2012" name="Science">
        <title>The Paleozoic origin of enzymatic lignin decomposition reconstructed from 31 fungal genomes.</title>
        <authorList>
            <person name="Floudas D."/>
            <person name="Binder M."/>
            <person name="Riley R."/>
            <person name="Barry K."/>
            <person name="Blanchette R.A."/>
            <person name="Henrissat B."/>
            <person name="Martinez A.T."/>
            <person name="Otillar R."/>
            <person name="Spatafora J.W."/>
            <person name="Yadav J.S."/>
            <person name="Aerts A."/>
            <person name="Benoit I."/>
            <person name="Boyd A."/>
            <person name="Carlson A."/>
            <person name="Copeland A."/>
            <person name="Coutinho P.M."/>
            <person name="de Vries R.P."/>
            <person name="Ferreira P."/>
            <person name="Findley K."/>
            <person name="Foster B."/>
            <person name="Gaskell J."/>
            <person name="Glotzer D."/>
            <person name="Gorecki P."/>
            <person name="Heitman J."/>
            <person name="Hesse C."/>
            <person name="Hori C."/>
            <person name="Igarashi K."/>
            <person name="Jurgens J.A."/>
            <person name="Kallen N."/>
            <person name="Kersten P."/>
            <person name="Kohler A."/>
            <person name="Kuees U."/>
            <person name="Kumar T.K.A."/>
            <person name="Kuo A."/>
            <person name="LaButti K."/>
            <person name="Larrondo L.F."/>
            <person name="Lindquist E."/>
            <person name="Ling A."/>
            <person name="Lombard V."/>
            <person name="Lucas S."/>
            <person name="Lundell T."/>
            <person name="Martin R."/>
            <person name="McLaughlin D.J."/>
            <person name="Morgenstern I."/>
            <person name="Morin E."/>
            <person name="Murat C."/>
            <person name="Nagy L.G."/>
            <person name="Nolan M."/>
            <person name="Ohm R.A."/>
            <person name="Patyshakuliyeva A."/>
            <person name="Rokas A."/>
            <person name="Ruiz-Duenas F.J."/>
            <person name="Sabat G."/>
            <person name="Salamov A."/>
            <person name="Samejima M."/>
            <person name="Schmutz J."/>
            <person name="Slot J.C."/>
            <person name="St John F."/>
            <person name="Stenlid J."/>
            <person name="Sun H."/>
            <person name="Sun S."/>
            <person name="Syed K."/>
            <person name="Tsang A."/>
            <person name="Wiebenga A."/>
            <person name="Young D."/>
            <person name="Pisabarro A."/>
            <person name="Eastwood D.C."/>
            <person name="Martin F."/>
            <person name="Cullen D."/>
            <person name="Grigoriev I.V."/>
            <person name="Hibbett D.S."/>
        </authorList>
    </citation>
    <scope>NUCLEOTIDE SEQUENCE [LARGE SCALE GENOMIC DNA]</scope>
    <source>
        <strain evidence="3 4">LYAD-421 SS1</strain>
    </source>
</reference>